<evidence type="ECO:0000313" key="3">
    <source>
        <dbReference type="EMBL" id="HJF66991.1"/>
    </source>
</evidence>
<keyword evidence="6" id="KW-1185">Reference proteome</keyword>
<keyword evidence="1" id="KW-0472">Membrane</keyword>
<dbReference type="EMBL" id="DYVT01000018">
    <property type="protein sequence ID" value="HJF66991.1"/>
    <property type="molecule type" value="Genomic_DNA"/>
</dbReference>
<protein>
    <submittedName>
        <fullName evidence="4">Uncharacterized protein</fullName>
    </submittedName>
</protein>
<keyword evidence="1" id="KW-1133">Transmembrane helix</keyword>
<dbReference type="KEGG" id="skl:C7J89_00600"/>
<accession>A0A2T4RD53</accession>
<dbReference type="EMBL" id="LUGM01000002">
    <property type="protein sequence ID" value="KYH14070.1"/>
    <property type="molecule type" value="Genomic_DNA"/>
</dbReference>
<reference evidence="2 6" key="2">
    <citation type="submission" date="2019-07" db="EMBL/GenBank/DDBJ databases">
        <title>Whole genome shotgun sequence of Staphylococcus kloosii NBRC 109624.</title>
        <authorList>
            <person name="Hosoyama A."/>
            <person name="Uohara A."/>
            <person name="Ohji S."/>
            <person name="Ichikawa N."/>
        </authorList>
    </citation>
    <scope>NUCLEOTIDE SEQUENCE [LARGE SCALE GENOMIC DNA]</scope>
    <source>
        <strain evidence="2 6">NBRC 109624</strain>
    </source>
</reference>
<evidence type="ECO:0000313" key="6">
    <source>
        <dbReference type="Proteomes" id="UP000321040"/>
    </source>
</evidence>
<comment type="caution">
    <text evidence="4">The sequence shown here is derived from an EMBL/GenBank/DDBJ whole genome shotgun (WGS) entry which is preliminary data.</text>
</comment>
<dbReference type="AlphaFoldDB" id="A0A151A4H4"/>
<proteinExistence type="predicted"/>
<dbReference type="GeneID" id="69903823"/>
<accession>A0A151A4H4</accession>
<dbReference type="EMBL" id="BKAQ01000008">
    <property type="protein sequence ID" value="GEP82011.1"/>
    <property type="molecule type" value="Genomic_DNA"/>
</dbReference>
<feature type="transmembrane region" description="Helical" evidence="1">
    <location>
        <begin position="96"/>
        <end position="118"/>
    </location>
</feature>
<evidence type="ECO:0000313" key="2">
    <source>
        <dbReference type="EMBL" id="GEP82011.1"/>
    </source>
</evidence>
<reference evidence="3" key="3">
    <citation type="journal article" date="2021" name="PeerJ">
        <title>Extensive microbial diversity within the chicken gut microbiome revealed by metagenomics and culture.</title>
        <authorList>
            <person name="Gilroy R."/>
            <person name="Ravi A."/>
            <person name="Getino M."/>
            <person name="Pursley I."/>
            <person name="Horton D.L."/>
            <person name="Alikhan N.F."/>
            <person name="Baker D."/>
            <person name="Gharbi K."/>
            <person name="Hall N."/>
            <person name="Watson M."/>
            <person name="Adriaenssens E.M."/>
            <person name="Foster-Nyarko E."/>
            <person name="Jarju S."/>
            <person name="Secka A."/>
            <person name="Antonio M."/>
            <person name="Oren A."/>
            <person name="Chaudhuri R.R."/>
            <person name="La Ragione R."/>
            <person name="Hildebrand F."/>
            <person name="Pallen M.J."/>
        </authorList>
    </citation>
    <scope>NUCLEOTIDE SEQUENCE</scope>
    <source>
        <strain evidence="3">CHK149-3286</strain>
    </source>
</reference>
<feature type="transmembrane region" description="Helical" evidence="1">
    <location>
        <begin position="41"/>
        <end position="61"/>
    </location>
</feature>
<gene>
    <name evidence="4" type="ORF">A0131_04555</name>
    <name evidence="3" type="ORF">K8V85_01640</name>
    <name evidence="2" type="ORF">SKL01_11890</name>
</gene>
<evidence type="ECO:0000256" key="1">
    <source>
        <dbReference type="SAM" id="Phobius"/>
    </source>
</evidence>
<dbReference type="OrthoDB" id="2414624at2"/>
<dbReference type="Proteomes" id="UP000706163">
    <property type="component" value="Unassembled WGS sequence"/>
</dbReference>
<keyword evidence="1" id="KW-0812">Transmembrane</keyword>
<dbReference type="RefSeq" id="WP_061854293.1">
    <property type="nucleotide sequence ID" value="NZ_BKAQ01000008.1"/>
</dbReference>
<evidence type="ECO:0000313" key="5">
    <source>
        <dbReference type="Proteomes" id="UP000075418"/>
    </source>
</evidence>
<evidence type="ECO:0000313" key="4">
    <source>
        <dbReference type="EMBL" id="KYH14070.1"/>
    </source>
</evidence>
<reference evidence="4 5" key="1">
    <citation type="submission" date="2016-02" db="EMBL/GenBank/DDBJ databases">
        <title>Draft genome sequence of hydrocarbon degrading Staphylococcus saprophyticus Strain CNV2, isolated from crude-oil contaminated soil from Noonmati Oil Refinery, Guwahati, Assam, India.</title>
        <authorList>
            <person name="Mukherjee A."/>
            <person name="Chettri B."/>
            <person name="Langpoklakpam J."/>
            <person name="Singh A.K."/>
            <person name="Chattopadhyay D.J."/>
        </authorList>
    </citation>
    <scope>NUCLEOTIDE SEQUENCE [LARGE SCALE GENOMIC DNA]</scope>
    <source>
        <strain evidence="4 5">CNV2</strain>
    </source>
</reference>
<reference evidence="3" key="4">
    <citation type="submission" date="2021-09" db="EMBL/GenBank/DDBJ databases">
        <authorList>
            <person name="Gilroy R."/>
        </authorList>
    </citation>
    <scope>NUCLEOTIDE SEQUENCE</scope>
    <source>
        <strain evidence="3">CHK149-3286</strain>
    </source>
</reference>
<organism evidence="4 5">
    <name type="scientific">Staphylococcus kloosii</name>
    <dbReference type="NCBI Taxonomy" id="29384"/>
    <lineage>
        <taxon>Bacteria</taxon>
        <taxon>Bacillati</taxon>
        <taxon>Bacillota</taxon>
        <taxon>Bacilli</taxon>
        <taxon>Bacillales</taxon>
        <taxon>Staphylococcaceae</taxon>
        <taxon>Staphylococcus</taxon>
    </lineage>
</organism>
<dbReference type="Proteomes" id="UP000321040">
    <property type="component" value="Unassembled WGS sequence"/>
</dbReference>
<feature type="transmembrane region" description="Helical" evidence="1">
    <location>
        <begin position="68"/>
        <end position="90"/>
    </location>
</feature>
<dbReference type="Proteomes" id="UP000075418">
    <property type="component" value="Unassembled WGS sequence"/>
</dbReference>
<sequence length="119" mass="13131">MKYRLTTLLLAVIFITLSIITIAYNNPTGGSAMNFERPVEIWIALGFSVCIFLPALILGIFKYRATRILSTIWQILFAVPALFLTLIVIFTTPVPLLVVVLILTTMVIIASAITTLCAE</sequence>
<name>A0A151A4H4_9STAP</name>